<keyword evidence="4" id="KW-1185">Reference proteome</keyword>
<dbReference type="Pfam" id="PF17184">
    <property type="entry name" value="Rit1_C"/>
    <property type="match status" value="2"/>
</dbReference>
<evidence type="ECO:0008006" key="5">
    <source>
        <dbReference type="Google" id="ProtNLM"/>
    </source>
</evidence>
<dbReference type="OrthoDB" id="45256at2759"/>
<dbReference type="GO" id="GO:0043399">
    <property type="term" value="F:tRNA adenosine(64)-2'-O-ribosylphosphate transferase activity"/>
    <property type="evidence" value="ECO:0007669"/>
    <property type="project" value="InterPro"/>
</dbReference>
<reference evidence="3" key="1">
    <citation type="submission" date="2014-01" db="EMBL/GenBank/DDBJ databases">
        <title>The genome of the white-rot fungus Pycnoporus cinnabarinus: a basidiomycete model with a versatile arsenal for lignocellulosic biomass breakdown.</title>
        <authorList>
            <person name="Levasseur A."/>
            <person name="Lomascolo A."/>
            <person name="Ruiz-Duenas F.J."/>
            <person name="Uzan E."/>
            <person name="Piumi F."/>
            <person name="Kues U."/>
            <person name="Ram A.F.J."/>
            <person name="Murat C."/>
            <person name="Haon M."/>
            <person name="Benoit I."/>
            <person name="Arfi Y."/>
            <person name="Chevret D."/>
            <person name="Drula E."/>
            <person name="Kwon M.J."/>
            <person name="Gouret P."/>
            <person name="Lesage-Meessen L."/>
            <person name="Lombard V."/>
            <person name="Mariette J."/>
            <person name="Noirot C."/>
            <person name="Park J."/>
            <person name="Patyshakuliyeva A."/>
            <person name="Wieneger R.A.B."/>
            <person name="Wosten H.A.B."/>
            <person name="Martin F."/>
            <person name="Coutinho P.M."/>
            <person name="de Vries R."/>
            <person name="Martinez A.T."/>
            <person name="Klopp C."/>
            <person name="Pontarotti P."/>
            <person name="Henrissat B."/>
            <person name="Record E."/>
        </authorList>
    </citation>
    <scope>NUCLEOTIDE SEQUENCE [LARGE SCALE GENOMIC DNA]</scope>
    <source>
        <strain evidence="3">BRFM137</strain>
    </source>
</reference>
<dbReference type="OMA" id="PVFWANQ"/>
<proteinExistence type="predicted"/>
<protein>
    <recommendedName>
        <fullName evidence="5">Initiator tRNA phosphoribosyl transferase</fullName>
    </recommendedName>
</protein>
<dbReference type="AlphaFoldDB" id="A0A060SSK4"/>
<dbReference type="PANTHER" id="PTHR31811:SF0">
    <property type="entry name" value="TRNA A64-2'-O-RIBOSYLPHOSPHATE TRANSFERASE"/>
    <property type="match status" value="1"/>
</dbReference>
<dbReference type="PIRSF" id="PIRSF007747">
    <property type="entry name" value="Ribosyl_Ptfrase"/>
    <property type="match status" value="1"/>
</dbReference>
<evidence type="ECO:0000313" key="4">
    <source>
        <dbReference type="Proteomes" id="UP000029665"/>
    </source>
</evidence>
<name>A0A060SSK4_PYCCI</name>
<evidence type="ECO:0000259" key="1">
    <source>
        <dbReference type="Pfam" id="PF04179"/>
    </source>
</evidence>
<comment type="caution">
    <text evidence="3">The sequence shown here is derived from an EMBL/GenBank/DDBJ whole genome shotgun (WGS) entry which is preliminary data.</text>
</comment>
<feature type="domain" description="Rit1 N-terminal" evidence="2">
    <location>
        <begin position="177"/>
        <end position="218"/>
    </location>
</feature>
<feature type="domain" description="Rit1 N-terminal" evidence="2">
    <location>
        <begin position="18"/>
        <end position="176"/>
    </location>
</feature>
<evidence type="ECO:0000259" key="2">
    <source>
        <dbReference type="Pfam" id="PF17184"/>
    </source>
</evidence>
<dbReference type="InterPro" id="IPR033449">
    <property type="entry name" value="Rit1_N"/>
</dbReference>
<accession>A0A060SSK4</accession>
<dbReference type="HOGENOM" id="CLU_027654_1_1_1"/>
<dbReference type="InterPro" id="IPR007306">
    <property type="entry name" value="Rit1"/>
</dbReference>
<gene>
    <name evidence="3" type="ORF">BN946_scf184912.g21</name>
</gene>
<dbReference type="InterPro" id="IPR029021">
    <property type="entry name" value="Prot-tyrosine_phosphatase-like"/>
</dbReference>
<dbReference type="PANTHER" id="PTHR31811">
    <property type="entry name" value="TRNA A64-2'-O-RIBOSYLPHOSPHATE TRANSFERASE"/>
    <property type="match status" value="1"/>
</dbReference>
<organism evidence="3 4">
    <name type="scientific">Pycnoporus cinnabarinus</name>
    <name type="common">Cinnabar-red polypore</name>
    <name type="synonym">Trametes cinnabarina</name>
    <dbReference type="NCBI Taxonomy" id="5643"/>
    <lineage>
        <taxon>Eukaryota</taxon>
        <taxon>Fungi</taxon>
        <taxon>Dikarya</taxon>
        <taxon>Basidiomycota</taxon>
        <taxon>Agaricomycotina</taxon>
        <taxon>Agaricomycetes</taxon>
        <taxon>Polyporales</taxon>
        <taxon>Polyporaceae</taxon>
        <taxon>Trametes</taxon>
    </lineage>
</organism>
<dbReference type="GO" id="GO:0019988">
    <property type="term" value="P:charged-tRNA amino acid modification"/>
    <property type="evidence" value="ECO:0007669"/>
    <property type="project" value="InterPro"/>
</dbReference>
<dbReference type="Proteomes" id="UP000029665">
    <property type="component" value="Unassembled WGS sequence"/>
</dbReference>
<feature type="domain" description="Rit1 DUSP-like" evidence="1">
    <location>
        <begin position="293"/>
        <end position="422"/>
    </location>
</feature>
<dbReference type="Pfam" id="PF04179">
    <property type="entry name" value="Init_tRNA_PT"/>
    <property type="match status" value="1"/>
</dbReference>
<dbReference type="GO" id="GO:0005737">
    <property type="term" value="C:cytoplasm"/>
    <property type="evidence" value="ECO:0007669"/>
    <property type="project" value="TreeGrafter"/>
</dbReference>
<sequence>MDSRFDARQASAEALSYLRKESLDIFNRLHSIQEDIHFVHLVHNAYPNLPIMPNLRCGAWYVDPSIAKNVPAYFKSTDGHFGNWTFNLRRPNLHLLPIIIAHGGAILVDSTRAGKRIPDALSKTVPVWCAVINRAVALLYPEREDWDDELYCPPTSVSEQERVQIKARIEGWAVALAGSGDDHELWGMGLTPQLFWENKEKLLGCARDELPHVVNAIVAAAKLPRAGGAWKNQPSPISAVRGRLLIAAVPDMPAILPKTQPHMESSISYVVVSTNPPPTEDGDAGTTQTQDHILRFRMAEGKKDQLHFLRSVLPESMQFIRTKLAMGNAICVCCDSGKDASVGVALAALQLYFDDEGNLRSSLDGTTQGMIYLELCYFYASQPEIVVHASKESIKKRLQWIISSRPEANPSRVTLKRVNEFLLSSPSFRQR</sequence>
<dbReference type="EMBL" id="CCBP010000457">
    <property type="protein sequence ID" value="CDO77522.1"/>
    <property type="molecule type" value="Genomic_DNA"/>
</dbReference>
<dbReference type="Gene3D" id="3.90.190.10">
    <property type="entry name" value="Protein tyrosine phosphatase superfamily"/>
    <property type="match status" value="1"/>
</dbReference>
<dbReference type="InterPro" id="IPR033421">
    <property type="entry name" value="Rit1_DUSP-like"/>
</dbReference>
<evidence type="ECO:0000313" key="3">
    <source>
        <dbReference type="EMBL" id="CDO77522.1"/>
    </source>
</evidence>